<proteinExistence type="predicted"/>
<protein>
    <recommendedName>
        <fullName evidence="1">Xylose isomerase-like TIM barrel domain-containing protein</fullName>
    </recommendedName>
</protein>
<dbReference type="PANTHER" id="PTHR12110">
    <property type="entry name" value="HYDROXYPYRUVATE ISOMERASE"/>
    <property type="match status" value="1"/>
</dbReference>
<dbReference type="InterPro" id="IPR050312">
    <property type="entry name" value="IolE/XylAMocC-like"/>
</dbReference>
<dbReference type="Gene3D" id="3.20.20.150">
    <property type="entry name" value="Divalent-metal-dependent TIM barrel enzymes"/>
    <property type="match status" value="1"/>
</dbReference>
<dbReference type="Pfam" id="PF01261">
    <property type="entry name" value="AP_endonuc_2"/>
    <property type="match status" value="1"/>
</dbReference>
<dbReference type="EMBL" id="JQCL01000055">
    <property type="protein sequence ID" value="KRO11574.1"/>
    <property type="molecule type" value="Genomic_DNA"/>
</dbReference>
<evidence type="ECO:0000313" key="2">
    <source>
        <dbReference type="EMBL" id="KRO11574.1"/>
    </source>
</evidence>
<name>A0A0R2MCZ7_9LACO</name>
<dbReference type="PANTHER" id="PTHR12110:SF53">
    <property type="entry name" value="BLR5974 PROTEIN"/>
    <property type="match status" value="1"/>
</dbReference>
<gene>
    <name evidence="2" type="ORF">IV64_GL002403</name>
</gene>
<feature type="domain" description="Xylose isomerase-like TIM barrel" evidence="1">
    <location>
        <begin position="8"/>
        <end position="258"/>
    </location>
</feature>
<organism evidence="2 3">
    <name type="scientific">Lactiplantibacillus xiangfangensis</name>
    <dbReference type="NCBI Taxonomy" id="942150"/>
    <lineage>
        <taxon>Bacteria</taxon>
        <taxon>Bacillati</taxon>
        <taxon>Bacillota</taxon>
        <taxon>Bacilli</taxon>
        <taxon>Lactobacillales</taxon>
        <taxon>Lactobacillaceae</taxon>
        <taxon>Lactiplantibacillus</taxon>
    </lineage>
</organism>
<keyword evidence="3" id="KW-1185">Reference proteome</keyword>
<accession>A0A0R2MCZ7</accession>
<dbReference type="STRING" id="942150.IV64_GL002403"/>
<sequence>MNLDDIMRDISDTGAKGIEILANSHIPEYPYVSDEWIEKWKRSLNKYGLEPAEYAQWVDSREYAGRELSTQESIDILERDFKLAHKMGFKILRTKLGVIDDTLTPVKNWPDFIKGALELAEEYDVYMCPEIHSPSLLDSKMVWDYCNFIEKEGTDRFGLNVDFSLFQEGKNALVGYDDGFPHPDQEHSPVSDFEQFIKYTIICHAKFMKVDENFREVVIPYNKIMALLRKHNWGGWMISEYEGAKADVPGHTSEQIKRHQIMLKKLLGE</sequence>
<dbReference type="PATRIC" id="fig|942150.3.peg.2510"/>
<dbReference type="InterPro" id="IPR036237">
    <property type="entry name" value="Xyl_isomerase-like_sf"/>
</dbReference>
<dbReference type="AlphaFoldDB" id="A0A0R2MCZ7"/>
<dbReference type="Proteomes" id="UP000051783">
    <property type="component" value="Unassembled WGS sequence"/>
</dbReference>
<dbReference type="SUPFAM" id="SSF51658">
    <property type="entry name" value="Xylose isomerase-like"/>
    <property type="match status" value="1"/>
</dbReference>
<evidence type="ECO:0000259" key="1">
    <source>
        <dbReference type="Pfam" id="PF01261"/>
    </source>
</evidence>
<comment type="caution">
    <text evidence="2">The sequence shown here is derived from an EMBL/GenBank/DDBJ whole genome shotgun (WGS) entry which is preliminary data.</text>
</comment>
<dbReference type="InterPro" id="IPR013022">
    <property type="entry name" value="Xyl_isomerase-like_TIM-brl"/>
</dbReference>
<reference evidence="2 3" key="1">
    <citation type="journal article" date="2015" name="Genome Announc.">
        <title>Expanding the biotechnology potential of lactobacilli through comparative genomics of 213 strains and associated genera.</title>
        <authorList>
            <person name="Sun Z."/>
            <person name="Harris H.M."/>
            <person name="McCann A."/>
            <person name="Guo C."/>
            <person name="Argimon S."/>
            <person name="Zhang W."/>
            <person name="Yang X."/>
            <person name="Jeffery I.B."/>
            <person name="Cooney J.C."/>
            <person name="Kagawa T.F."/>
            <person name="Liu W."/>
            <person name="Song Y."/>
            <person name="Salvetti E."/>
            <person name="Wrobel A."/>
            <person name="Rasinkangas P."/>
            <person name="Parkhill J."/>
            <person name="Rea M.C."/>
            <person name="O'Sullivan O."/>
            <person name="Ritari J."/>
            <person name="Douillard F.P."/>
            <person name="Paul Ross R."/>
            <person name="Yang R."/>
            <person name="Briner A.E."/>
            <person name="Felis G.E."/>
            <person name="de Vos W.M."/>
            <person name="Barrangou R."/>
            <person name="Klaenhammer T.R."/>
            <person name="Caufield P.W."/>
            <person name="Cui Y."/>
            <person name="Zhang H."/>
            <person name="O'Toole P.W."/>
        </authorList>
    </citation>
    <scope>NUCLEOTIDE SEQUENCE [LARGE SCALE GENOMIC DNA]</scope>
    <source>
        <strain evidence="2 3">LMG 26013</strain>
    </source>
</reference>
<evidence type="ECO:0000313" key="3">
    <source>
        <dbReference type="Proteomes" id="UP000051783"/>
    </source>
</evidence>